<name>A0A1G2L024_9BACT</name>
<dbReference type="EMBL" id="MHQO01000063">
    <property type="protein sequence ID" value="OHA05013.1"/>
    <property type="molecule type" value="Genomic_DNA"/>
</dbReference>
<dbReference type="Proteomes" id="UP000177982">
    <property type="component" value="Unassembled WGS sequence"/>
</dbReference>
<organism evidence="1 2">
    <name type="scientific">Candidatus Sungbacteria bacterium RIFCSPLOWO2_01_FULL_47_10</name>
    <dbReference type="NCBI Taxonomy" id="1802276"/>
    <lineage>
        <taxon>Bacteria</taxon>
        <taxon>Candidatus Sungiibacteriota</taxon>
    </lineage>
</organism>
<gene>
    <name evidence="1" type="ORF">A2934_01315</name>
</gene>
<dbReference type="AlphaFoldDB" id="A0A1G2L024"/>
<evidence type="ECO:0000313" key="2">
    <source>
        <dbReference type="Proteomes" id="UP000177982"/>
    </source>
</evidence>
<sequence>MIRIKGVFLTKGGHRMYLENFMSKDELVKRLRDFSKTNEKSRTLFYEGFLAKILANFLEASDLPTRPDVNILNYLAPVIARGVEDDAKLPSYKQVLDPFTKHCVSSLTALLSLPSEEMSRDETIRDFTRTLELSTGISWLGILLRSYWDAQYNVLWQLADRFNKDIWQKGLYGLVYAHSHRSGRFRATKLQTSNFCGRIGITLDRGDGVLWFRGMEGNPSSLALGAGPEVPLNHAIEMVEEVILLWPSDPEKQARIMKPMTK</sequence>
<accession>A0A1G2L024</accession>
<reference evidence="1 2" key="1">
    <citation type="journal article" date="2016" name="Nat. Commun.">
        <title>Thousands of microbial genomes shed light on interconnected biogeochemical processes in an aquifer system.</title>
        <authorList>
            <person name="Anantharaman K."/>
            <person name="Brown C.T."/>
            <person name="Hug L.A."/>
            <person name="Sharon I."/>
            <person name="Castelle C.J."/>
            <person name="Probst A.J."/>
            <person name="Thomas B.C."/>
            <person name="Singh A."/>
            <person name="Wilkins M.J."/>
            <person name="Karaoz U."/>
            <person name="Brodie E.L."/>
            <person name="Williams K.H."/>
            <person name="Hubbard S.S."/>
            <person name="Banfield J.F."/>
        </authorList>
    </citation>
    <scope>NUCLEOTIDE SEQUENCE [LARGE SCALE GENOMIC DNA]</scope>
</reference>
<protein>
    <submittedName>
        <fullName evidence="1">Uncharacterized protein</fullName>
    </submittedName>
</protein>
<evidence type="ECO:0000313" key="1">
    <source>
        <dbReference type="EMBL" id="OHA05013.1"/>
    </source>
</evidence>
<proteinExistence type="predicted"/>
<comment type="caution">
    <text evidence="1">The sequence shown here is derived from an EMBL/GenBank/DDBJ whole genome shotgun (WGS) entry which is preliminary data.</text>
</comment>